<dbReference type="GO" id="GO:0031966">
    <property type="term" value="C:mitochondrial membrane"/>
    <property type="evidence" value="ECO:0007669"/>
    <property type="project" value="UniProtKB-SubCell"/>
</dbReference>
<dbReference type="Gene3D" id="1.20.58.1610">
    <property type="entry name" value="NADH:ubiquinone/plastoquinone oxidoreductase, chain 3"/>
    <property type="match status" value="1"/>
</dbReference>
<keyword evidence="9" id="KW-1278">Translocase</keyword>
<evidence type="ECO:0000256" key="3">
    <source>
        <dbReference type="ARBA" id="ARBA00021007"/>
    </source>
</evidence>
<reference evidence="10" key="1">
    <citation type="submission" date="2015-04" db="EMBL/GenBank/DDBJ databases">
        <title>Complete mitochondrial genome of an asian forest scorpion, Heterometrus longimanus.</title>
        <authorList>
            <person name="Choi E.H."/>
            <person name="Hwang U.W."/>
        </authorList>
    </citation>
    <scope>NUCLEOTIDE SEQUENCE</scope>
</reference>
<evidence type="ECO:0000256" key="5">
    <source>
        <dbReference type="ARBA" id="ARBA00022692"/>
    </source>
</evidence>
<keyword evidence="9" id="KW-0520">NAD</keyword>
<protein>
    <recommendedName>
        <fullName evidence="3 9">NADH-ubiquinone oxidoreductase chain 3</fullName>
        <ecNumber evidence="9">7.1.1.2</ecNumber>
    </recommendedName>
</protein>
<gene>
    <name evidence="10" type="primary">ND3</name>
</gene>
<keyword evidence="9" id="KW-0830">Ubiquinone</keyword>
<evidence type="ECO:0000256" key="4">
    <source>
        <dbReference type="ARBA" id="ARBA00022448"/>
    </source>
</evidence>
<dbReference type="EMBL" id="KR190462">
    <property type="protein sequence ID" value="ALI86966.1"/>
    <property type="molecule type" value="Genomic_DNA"/>
</dbReference>
<name>A0A0U2M4X6_9SCOR</name>
<sequence>MVVLMFFVLFLFGLGVLVMLVGVLLSSSVGLDKEKGSSFECGFDPFNSSRLSFSLQFFLIGIVFLIFDVEIALMLPAPLSLVSMMFFFVLVMFVLILLFGLYFEWIQGTLEWMK</sequence>
<evidence type="ECO:0000256" key="7">
    <source>
        <dbReference type="ARBA" id="ARBA00023136"/>
    </source>
</evidence>
<dbReference type="PANTHER" id="PTHR11058">
    <property type="entry name" value="NADH-UBIQUINONE OXIDOREDUCTASE CHAIN 3"/>
    <property type="match status" value="1"/>
</dbReference>
<dbReference type="AlphaFoldDB" id="A0A0U2M4X6"/>
<keyword evidence="9 10" id="KW-0496">Mitochondrion</keyword>
<accession>A0A0U2M4X6</accession>
<feature type="transmembrane region" description="Helical" evidence="9">
    <location>
        <begin position="51"/>
        <end position="75"/>
    </location>
</feature>
<dbReference type="InterPro" id="IPR038430">
    <property type="entry name" value="NDAH_ubi_oxred_su3_sf"/>
</dbReference>
<evidence type="ECO:0000256" key="2">
    <source>
        <dbReference type="ARBA" id="ARBA00008472"/>
    </source>
</evidence>
<evidence type="ECO:0000256" key="1">
    <source>
        <dbReference type="ARBA" id="ARBA00004370"/>
    </source>
</evidence>
<keyword evidence="9" id="KW-0679">Respiratory chain</keyword>
<dbReference type="InterPro" id="IPR000440">
    <property type="entry name" value="NADH_UbQ/plastoQ_OxRdtase_su3"/>
</dbReference>
<keyword evidence="7 9" id="KW-0472">Membrane</keyword>
<proteinExistence type="inferred from homology"/>
<evidence type="ECO:0000256" key="9">
    <source>
        <dbReference type="RuleBase" id="RU003640"/>
    </source>
</evidence>
<evidence type="ECO:0000256" key="6">
    <source>
        <dbReference type="ARBA" id="ARBA00022989"/>
    </source>
</evidence>
<geneLocation type="mitochondrion" evidence="10"/>
<keyword evidence="5 9" id="KW-0812">Transmembrane</keyword>
<comment type="subcellular location">
    <subcellularLocation>
        <location evidence="1">Membrane</location>
    </subcellularLocation>
    <subcellularLocation>
        <location evidence="9">Mitochondrion membrane</location>
        <topology evidence="9">Multi-pass membrane protein</topology>
    </subcellularLocation>
</comment>
<dbReference type="GO" id="GO:0008137">
    <property type="term" value="F:NADH dehydrogenase (ubiquinone) activity"/>
    <property type="evidence" value="ECO:0007669"/>
    <property type="project" value="UniProtKB-UniRule"/>
</dbReference>
<dbReference type="GO" id="GO:0030964">
    <property type="term" value="C:NADH dehydrogenase complex"/>
    <property type="evidence" value="ECO:0007669"/>
    <property type="project" value="TreeGrafter"/>
</dbReference>
<comment type="similarity">
    <text evidence="2 9">Belongs to the complex I subunit 3 family.</text>
</comment>
<organism evidence="10">
    <name type="scientific">Heterometrus longimanus</name>
    <dbReference type="NCBI Taxonomy" id="1719223"/>
    <lineage>
        <taxon>Eukaryota</taxon>
        <taxon>Metazoa</taxon>
        <taxon>Ecdysozoa</taxon>
        <taxon>Arthropoda</taxon>
        <taxon>Chelicerata</taxon>
        <taxon>Arachnida</taxon>
        <taxon>Scorpiones</taxon>
        <taxon>Iurida</taxon>
        <taxon>Scorpionoidea</taxon>
        <taxon>Scorpionidae</taxon>
        <taxon>Heterometrinae</taxon>
        <taxon>Heterometrus</taxon>
    </lineage>
</organism>
<evidence type="ECO:0000256" key="8">
    <source>
        <dbReference type="ARBA" id="ARBA00049551"/>
    </source>
</evidence>
<feature type="transmembrane region" description="Helical" evidence="9">
    <location>
        <begin position="6"/>
        <end position="31"/>
    </location>
</feature>
<dbReference type="PANTHER" id="PTHR11058:SF9">
    <property type="entry name" value="NADH-UBIQUINONE OXIDOREDUCTASE CHAIN 3"/>
    <property type="match status" value="1"/>
</dbReference>
<feature type="transmembrane region" description="Helical" evidence="9">
    <location>
        <begin position="81"/>
        <end position="103"/>
    </location>
</feature>
<keyword evidence="4 9" id="KW-0813">Transport</keyword>
<dbReference type="EC" id="7.1.1.2" evidence="9"/>
<evidence type="ECO:0000313" key="10">
    <source>
        <dbReference type="EMBL" id="ALI86966.1"/>
    </source>
</evidence>
<keyword evidence="6 9" id="KW-1133">Transmembrane helix</keyword>
<dbReference type="Pfam" id="PF00507">
    <property type="entry name" value="Oxidored_q4"/>
    <property type="match status" value="1"/>
</dbReference>
<keyword evidence="9" id="KW-0249">Electron transport</keyword>
<comment type="catalytic activity">
    <reaction evidence="8 9">
        <text>a ubiquinone + NADH + 5 H(+)(in) = a ubiquinol + NAD(+) + 4 H(+)(out)</text>
        <dbReference type="Rhea" id="RHEA:29091"/>
        <dbReference type="Rhea" id="RHEA-COMP:9565"/>
        <dbReference type="Rhea" id="RHEA-COMP:9566"/>
        <dbReference type="ChEBI" id="CHEBI:15378"/>
        <dbReference type="ChEBI" id="CHEBI:16389"/>
        <dbReference type="ChEBI" id="CHEBI:17976"/>
        <dbReference type="ChEBI" id="CHEBI:57540"/>
        <dbReference type="ChEBI" id="CHEBI:57945"/>
        <dbReference type="EC" id="7.1.1.2"/>
    </reaction>
</comment>
<comment type="function">
    <text evidence="9">Core subunit of the mitochondrial membrane respiratory chain NADH dehydrogenase (Complex I) which catalyzes electron transfer from NADH through the respiratory chain, using ubiquinone as an electron acceptor. Essential for the catalytic activity of complex I.</text>
</comment>